<feature type="coiled-coil region" evidence="1">
    <location>
        <begin position="130"/>
        <end position="199"/>
    </location>
</feature>
<accession>A0ABR2K5K0</accession>
<keyword evidence="4" id="KW-1185">Reference proteome</keyword>
<gene>
    <name evidence="3" type="ORF">M9Y10_041598</name>
</gene>
<protein>
    <submittedName>
        <fullName evidence="3">Uncharacterized protein</fullName>
    </submittedName>
</protein>
<keyword evidence="1" id="KW-0175">Coiled coil</keyword>
<reference evidence="3 4" key="1">
    <citation type="submission" date="2024-04" db="EMBL/GenBank/DDBJ databases">
        <title>Tritrichomonas musculus Genome.</title>
        <authorList>
            <person name="Alves-Ferreira E."/>
            <person name="Grigg M."/>
            <person name="Lorenzi H."/>
            <person name="Galac M."/>
        </authorList>
    </citation>
    <scope>NUCLEOTIDE SEQUENCE [LARGE SCALE GENOMIC DNA]</scope>
    <source>
        <strain evidence="3 4">EAF2021</strain>
    </source>
</reference>
<dbReference type="Proteomes" id="UP001470230">
    <property type="component" value="Unassembled WGS sequence"/>
</dbReference>
<proteinExistence type="predicted"/>
<name>A0ABR2K5K0_9EUKA</name>
<evidence type="ECO:0000256" key="1">
    <source>
        <dbReference type="SAM" id="Coils"/>
    </source>
</evidence>
<comment type="caution">
    <text evidence="3">The sequence shown here is derived from an EMBL/GenBank/DDBJ whole genome shotgun (WGS) entry which is preliminary data.</text>
</comment>
<feature type="compositionally biased region" description="Polar residues" evidence="2">
    <location>
        <begin position="241"/>
        <end position="256"/>
    </location>
</feature>
<feature type="coiled-coil region" evidence="1">
    <location>
        <begin position="1227"/>
        <end position="1297"/>
    </location>
</feature>
<evidence type="ECO:0000313" key="3">
    <source>
        <dbReference type="EMBL" id="KAK8886138.1"/>
    </source>
</evidence>
<dbReference type="EMBL" id="JAPFFF010000007">
    <property type="protein sequence ID" value="KAK8886138.1"/>
    <property type="molecule type" value="Genomic_DNA"/>
</dbReference>
<feature type="coiled-coil region" evidence="1">
    <location>
        <begin position="738"/>
        <end position="784"/>
    </location>
</feature>
<evidence type="ECO:0000313" key="4">
    <source>
        <dbReference type="Proteomes" id="UP001470230"/>
    </source>
</evidence>
<feature type="region of interest" description="Disordered" evidence="2">
    <location>
        <begin position="241"/>
        <end position="260"/>
    </location>
</feature>
<evidence type="ECO:0000256" key="2">
    <source>
        <dbReference type="SAM" id="MobiDB-lite"/>
    </source>
</evidence>
<organism evidence="3 4">
    <name type="scientific">Tritrichomonas musculus</name>
    <dbReference type="NCBI Taxonomy" id="1915356"/>
    <lineage>
        <taxon>Eukaryota</taxon>
        <taxon>Metamonada</taxon>
        <taxon>Parabasalia</taxon>
        <taxon>Tritrichomonadida</taxon>
        <taxon>Tritrichomonadidae</taxon>
        <taxon>Tritrichomonas</taxon>
    </lineage>
</organism>
<sequence>MTLQQKIQHPIKDYFQERKDLFLDSLKKAAAAVVDDEYIKQMFVNNLSKTFIPDRICELVNKNLTDDREKYMTNILEKLNSYEFVFGSERMNQIEEIGFRLNDLFTIPILNEGVYHKQLQKLSLVLSEILKEINTKINKETEKNDNEKNNYIKDISSQVSNTNLNQNQKIVFKSMSAMISNLKQTINDFKNETIDLMKNSNQKLKLAIPKQNTNNNNTDFEKTRQDLLKTIENQSIKIDQLQQQIQSPSHSSLNDSQSKEKLEKRIEKAKIIIQQLSESNEALESNQKVLEEKVEHLKDVNSQLKDQLLLNASQKNALSPSLTQKLNLKNAEDEIYQLKEENSILKEKNEKQKSKFQQRLRTLEIELQQQRESQSQFQSSQLVEKDKIIEDLTNQNKVLVSTIQNNEKKILSKNQRQQKLQEMLQDISNTNEEQKSSIESLSSDNNALMTTVKKIRRDLRIQKQVNDEYSQQIEELKRTFSRAEDQAKDAIELIRDRLSNETSNFHFSTLIEGIRRLFQQIDEKDTRILSLENQKQSLTSTITNKDRENAQIQMTMQQMTEQLKNSSHLRSQYDSQQSIIVESKEAIQQLHDKMEKYKKKAKDLYQSLTDVSIQRDDLLEYKEFSETLKKQNADLQKELKSARQKLAKLELDAQTATSLSQRQYSEQLKDLSRQVREANNRIQRVTTQSSRSIPIESFDDIPRVFADLKQQISKSNSIMTKLKNILQVKNDDDLINEAKNLKQDNNALQEFLKEMTETLNVTSLKKCSKAISELKEEIDSSNQKEQQICQILLIKDPSKIEKKLQNVMETNKIITRVISALHVSDEDQISDKLGELVSMASTLNENGLSSDEKLREHFQQFYLVLNEKKAALEKLKGNENLEESIQKLMAHCKELEKIQFKLKITEQEPQRVDLLLNYEKDMIEICSILQLHDFSEVVQNISELVTANNDLIEEEERIMSALAVLTPDSIIPKIDDLSKQITDKTAFIDNICEKLRVRDSNQLIEKIGQLVAMKTEYKTAKKLLMSDNLTESVRHTRDNFNDLQSFISEICQILKVTDVNQIKKTLQLLLKENEDFHAIDVMFPIQFSGNVKERVSKILKMVKETKEFNEKLCQQLRITKIEDIEKTVSGLIESQQMASELFTEMLKSMLSAEIEINFPITTDEKTRLLNIFHENRKRNEDTKLQIDLILNKAMSFGYRGNSCTEAVDTIVATFSERDKQSLTSKMHEELMSVRAASENDKKAAERQKDKYKKTINKLKQQITELQDEKTQKETELVQQLNIEREKSQELASDLGNQQRIQNELISVLNGQIHDEQFLMSNLSKRDSSIVQEAGKKMKSLSFLSQSTNPSKTVQFK</sequence>